<dbReference type="PANTHER" id="PTHR12840">
    <property type="entry name" value="NADH-UBIQUINONE OXIDOREDUCTASE ASHI SUBUNIT"/>
    <property type="match status" value="1"/>
</dbReference>
<proteinExistence type="predicted"/>
<evidence type="ECO:0000256" key="1">
    <source>
        <dbReference type="SAM" id="MobiDB-lite"/>
    </source>
</evidence>
<feature type="region of interest" description="Disordered" evidence="1">
    <location>
        <begin position="146"/>
        <end position="168"/>
    </location>
</feature>
<sequence>MSFRQLQRCIRPASSVLKNAQRAQALTVNPCEARLAHSFSKPQYVDPDPQIGDYPNLPWENKQLRYPRDYWDQTERRNFGEAVPEQDEVLGVWITDPNPINPWRALGELIVVGSIIVGGAIALAKYALPDRELAVPRDYPYDGLRVEMGSDPNNKEDLSRSARTFEAN</sequence>
<protein>
    <submittedName>
        <fullName evidence="2">Uncharacterized protein</fullName>
    </submittedName>
</protein>
<comment type="caution">
    <text evidence="2">The sequence shown here is derived from an EMBL/GenBank/DDBJ whole genome shotgun (WGS) entry which is preliminary data.</text>
</comment>
<dbReference type="AlphaFoldDB" id="A0A1Y1Z098"/>
<dbReference type="Pfam" id="PF05821">
    <property type="entry name" value="NDUF_B8"/>
    <property type="match status" value="1"/>
</dbReference>
<name>A0A1Y1Z098_9FUNG</name>
<dbReference type="Proteomes" id="UP000193498">
    <property type="component" value="Unassembled WGS sequence"/>
</dbReference>
<evidence type="ECO:0000313" key="3">
    <source>
        <dbReference type="Proteomes" id="UP000193498"/>
    </source>
</evidence>
<dbReference type="OrthoDB" id="2014058at2759"/>
<accession>A0A1Y1Z098</accession>
<organism evidence="2 3">
    <name type="scientific">Basidiobolus meristosporus CBS 931.73</name>
    <dbReference type="NCBI Taxonomy" id="1314790"/>
    <lineage>
        <taxon>Eukaryota</taxon>
        <taxon>Fungi</taxon>
        <taxon>Fungi incertae sedis</taxon>
        <taxon>Zoopagomycota</taxon>
        <taxon>Entomophthoromycotina</taxon>
        <taxon>Basidiobolomycetes</taxon>
        <taxon>Basidiobolales</taxon>
        <taxon>Basidiobolaceae</taxon>
        <taxon>Basidiobolus</taxon>
    </lineage>
</organism>
<gene>
    <name evidence="2" type="ORF">K493DRAFT_66505</name>
</gene>
<dbReference type="InterPro" id="IPR008699">
    <property type="entry name" value="NDUFB8"/>
</dbReference>
<dbReference type="STRING" id="1314790.A0A1Y1Z098"/>
<dbReference type="GO" id="GO:0005739">
    <property type="term" value="C:mitochondrion"/>
    <property type="evidence" value="ECO:0007669"/>
    <property type="project" value="InterPro"/>
</dbReference>
<dbReference type="InParanoid" id="A0A1Y1Z098"/>
<dbReference type="PANTHER" id="PTHR12840:SF1">
    <property type="entry name" value="NADH DEHYDROGENASE [UBIQUINONE] 1 BETA SUBCOMPLEX SUBUNIT 8, MITOCHONDRIAL"/>
    <property type="match status" value="1"/>
</dbReference>
<reference evidence="2 3" key="1">
    <citation type="submission" date="2016-07" db="EMBL/GenBank/DDBJ databases">
        <title>Pervasive Adenine N6-methylation of Active Genes in Fungi.</title>
        <authorList>
            <consortium name="DOE Joint Genome Institute"/>
            <person name="Mondo S.J."/>
            <person name="Dannebaum R.O."/>
            <person name="Kuo R.C."/>
            <person name="Labutti K."/>
            <person name="Haridas S."/>
            <person name="Kuo A."/>
            <person name="Salamov A."/>
            <person name="Ahrendt S.R."/>
            <person name="Lipzen A."/>
            <person name="Sullivan W."/>
            <person name="Andreopoulos W.B."/>
            <person name="Clum A."/>
            <person name="Lindquist E."/>
            <person name="Daum C."/>
            <person name="Ramamoorthy G.K."/>
            <person name="Gryganskyi A."/>
            <person name="Culley D."/>
            <person name="Magnuson J.K."/>
            <person name="James T.Y."/>
            <person name="O'Malley M.A."/>
            <person name="Stajich J.E."/>
            <person name="Spatafora J.W."/>
            <person name="Visel A."/>
            <person name="Grigoriev I.V."/>
        </authorList>
    </citation>
    <scope>NUCLEOTIDE SEQUENCE [LARGE SCALE GENOMIC DNA]</scope>
    <source>
        <strain evidence="2 3">CBS 931.73</strain>
    </source>
</reference>
<keyword evidence="3" id="KW-1185">Reference proteome</keyword>
<evidence type="ECO:0000313" key="2">
    <source>
        <dbReference type="EMBL" id="ORY03712.1"/>
    </source>
</evidence>
<dbReference type="EMBL" id="MCFE01000043">
    <property type="protein sequence ID" value="ORY03712.1"/>
    <property type="molecule type" value="Genomic_DNA"/>
</dbReference>